<dbReference type="EMBL" id="CP003280">
    <property type="protein sequence ID" value="AFL82420.1"/>
    <property type="molecule type" value="Genomic_DNA"/>
</dbReference>
<dbReference type="Proteomes" id="UP000006049">
    <property type="component" value="Chromosome"/>
</dbReference>
<dbReference type="AlphaFoldDB" id="I3YZK2"/>
<reference evidence="1 2" key="1">
    <citation type="submission" date="2012-06" db="EMBL/GenBank/DDBJ databases">
        <title>The complete genome of Aequorivita sublithincola DSM 14238.</title>
        <authorList>
            <consortium name="US DOE Joint Genome Institute (JGI-PGF)"/>
            <person name="Lucas S."/>
            <person name="Copeland A."/>
            <person name="Lapidus A."/>
            <person name="Goodwin L."/>
            <person name="Pitluck S."/>
            <person name="Peters L."/>
            <person name="Munk A.C.C."/>
            <person name="Kyrpides N."/>
            <person name="Mavromatis K."/>
            <person name="Pagani I."/>
            <person name="Ivanova N."/>
            <person name="Ovchinnikova G."/>
            <person name="Zeytun A."/>
            <person name="Detter J.C."/>
            <person name="Han C."/>
            <person name="Land M."/>
            <person name="Hauser L."/>
            <person name="Markowitz V."/>
            <person name="Cheng J.-F."/>
            <person name="Hugenholtz P."/>
            <person name="Woyke T."/>
            <person name="Wu D."/>
            <person name="Tindall B."/>
            <person name="Faehnrich R."/>
            <person name="Brambilla E."/>
            <person name="Klenk H.-P."/>
            <person name="Eisen J.A."/>
        </authorList>
    </citation>
    <scope>NUCLEOTIDE SEQUENCE [LARGE SCALE GENOMIC DNA]</scope>
    <source>
        <strain evidence="2">DSM 14238 / LMG 21431 / ACAM 643 / 9-3</strain>
    </source>
</reference>
<gene>
    <name evidence="1" type="ordered locus">Aeqsu_2981</name>
</gene>
<dbReference type="STRING" id="746697.Aeqsu_2981"/>
<dbReference type="KEGG" id="asl:Aeqsu_2981"/>
<proteinExistence type="predicted"/>
<name>I3YZK2_AEQSU</name>
<sequence length="73" mass="8670">MEILSVKILNPKAKRLLKEMVDNDLIEIDDSKKEFLELLKRLQSNSENVPTLEEITEEVEIVRKARYEQENNR</sequence>
<protein>
    <submittedName>
        <fullName evidence="1">Uncharacterized protein</fullName>
    </submittedName>
</protein>
<keyword evidence="2" id="KW-1185">Reference proteome</keyword>
<dbReference type="PATRIC" id="fig|746697.3.peg.3033"/>
<accession>I3YZK2</accession>
<dbReference type="HOGENOM" id="CLU_2697813_0_0_10"/>
<dbReference type="OrthoDB" id="964950at2"/>
<organism evidence="1 2">
    <name type="scientific">Aequorivita sublithincola (strain DSM 14238 / LMG 21431 / ACAM 643 / 9-3)</name>
    <dbReference type="NCBI Taxonomy" id="746697"/>
    <lineage>
        <taxon>Bacteria</taxon>
        <taxon>Pseudomonadati</taxon>
        <taxon>Bacteroidota</taxon>
        <taxon>Flavobacteriia</taxon>
        <taxon>Flavobacteriales</taxon>
        <taxon>Flavobacteriaceae</taxon>
        <taxon>Aequorivita</taxon>
    </lineage>
</organism>
<evidence type="ECO:0000313" key="2">
    <source>
        <dbReference type="Proteomes" id="UP000006049"/>
    </source>
</evidence>
<evidence type="ECO:0000313" key="1">
    <source>
        <dbReference type="EMBL" id="AFL82420.1"/>
    </source>
</evidence>
<dbReference type="eggNOG" id="ENOG5032Z4B">
    <property type="taxonomic scope" value="Bacteria"/>
</dbReference>
<dbReference type="RefSeq" id="WP_014783669.1">
    <property type="nucleotide sequence ID" value="NC_018013.1"/>
</dbReference>